<gene>
    <name evidence="1" type="ORF">FA13DRAFT_1798946</name>
</gene>
<organism evidence="1 2">
    <name type="scientific">Coprinellus micaceus</name>
    <name type="common">Glistening ink-cap mushroom</name>
    <name type="synonym">Coprinus micaceus</name>
    <dbReference type="NCBI Taxonomy" id="71717"/>
    <lineage>
        <taxon>Eukaryota</taxon>
        <taxon>Fungi</taxon>
        <taxon>Dikarya</taxon>
        <taxon>Basidiomycota</taxon>
        <taxon>Agaricomycotina</taxon>
        <taxon>Agaricomycetes</taxon>
        <taxon>Agaricomycetidae</taxon>
        <taxon>Agaricales</taxon>
        <taxon>Agaricineae</taxon>
        <taxon>Psathyrellaceae</taxon>
        <taxon>Coprinellus</taxon>
    </lineage>
</organism>
<evidence type="ECO:0000313" key="1">
    <source>
        <dbReference type="EMBL" id="TEB22396.1"/>
    </source>
</evidence>
<protein>
    <submittedName>
        <fullName evidence="1">Uncharacterized protein</fullName>
    </submittedName>
</protein>
<comment type="caution">
    <text evidence="1">The sequence shown here is derived from an EMBL/GenBank/DDBJ whole genome shotgun (WGS) entry which is preliminary data.</text>
</comment>
<dbReference type="OrthoDB" id="5282002at2759"/>
<dbReference type="STRING" id="71717.A0A4Y7SKM9"/>
<sequence>MFMNGDEPSLEKIPGEFDVGCPLWGNMPAVDLVRLSANEDDEHKDLSLAFAAEELKLVFQQYISSESISIEAAQAEYDRVRQAPSRRDFRDRMYLLPFGATNAHFNFPNTSLFSSPGKWLLTDFADPLEGWQVEEVIRVGKSYNAQPEDVYGCLYFFLSEQLRLFSQRIRRLSMSFRVFTLNARDLPQLIQSGTFAPTGLDSTARFDRIEVSNILDPNYLGLKATLGSWAPLLSQQKYAAVVGYFMNWFVVQKDGRVAGARQQVLHEAVKQMAGRLKKTFDREVLTMGTMDAAMIQALSDADALYENSKPFSQFMSGQGLKDVLKTTGLSLRDTHRLVPHRLKVPLSAPSNALPNFPDEDNWYFNTKLTHFTWVERYNRTNENRRDNSACEADMTTPD</sequence>
<accession>A0A4Y7SKM9</accession>
<name>A0A4Y7SKM9_COPMI</name>
<proteinExistence type="predicted"/>
<keyword evidence="2" id="KW-1185">Reference proteome</keyword>
<dbReference type="Proteomes" id="UP000298030">
    <property type="component" value="Unassembled WGS sequence"/>
</dbReference>
<dbReference type="EMBL" id="QPFP01000092">
    <property type="protein sequence ID" value="TEB22396.1"/>
    <property type="molecule type" value="Genomic_DNA"/>
</dbReference>
<dbReference type="AlphaFoldDB" id="A0A4Y7SKM9"/>
<evidence type="ECO:0000313" key="2">
    <source>
        <dbReference type="Proteomes" id="UP000298030"/>
    </source>
</evidence>
<reference evidence="1 2" key="1">
    <citation type="journal article" date="2019" name="Nat. Ecol. Evol.">
        <title>Megaphylogeny resolves global patterns of mushroom evolution.</title>
        <authorList>
            <person name="Varga T."/>
            <person name="Krizsan K."/>
            <person name="Foldi C."/>
            <person name="Dima B."/>
            <person name="Sanchez-Garcia M."/>
            <person name="Sanchez-Ramirez S."/>
            <person name="Szollosi G.J."/>
            <person name="Szarkandi J.G."/>
            <person name="Papp V."/>
            <person name="Albert L."/>
            <person name="Andreopoulos W."/>
            <person name="Angelini C."/>
            <person name="Antonin V."/>
            <person name="Barry K.W."/>
            <person name="Bougher N.L."/>
            <person name="Buchanan P."/>
            <person name="Buyck B."/>
            <person name="Bense V."/>
            <person name="Catcheside P."/>
            <person name="Chovatia M."/>
            <person name="Cooper J."/>
            <person name="Damon W."/>
            <person name="Desjardin D."/>
            <person name="Finy P."/>
            <person name="Geml J."/>
            <person name="Haridas S."/>
            <person name="Hughes K."/>
            <person name="Justo A."/>
            <person name="Karasinski D."/>
            <person name="Kautmanova I."/>
            <person name="Kiss B."/>
            <person name="Kocsube S."/>
            <person name="Kotiranta H."/>
            <person name="LaButti K.M."/>
            <person name="Lechner B.E."/>
            <person name="Liimatainen K."/>
            <person name="Lipzen A."/>
            <person name="Lukacs Z."/>
            <person name="Mihaltcheva S."/>
            <person name="Morgado L.N."/>
            <person name="Niskanen T."/>
            <person name="Noordeloos M.E."/>
            <person name="Ohm R.A."/>
            <person name="Ortiz-Santana B."/>
            <person name="Ovrebo C."/>
            <person name="Racz N."/>
            <person name="Riley R."/>
            <person name="Savchenko A."/>
            <person name="Shiryaev A."/>
            <person name="Soop K."/>
            <person name="Spirin V."/>
            <person name="Szebenyi C."/>
            <person name="Tomsovsky M."/>
            <person name="Tulloss R.E."/>
            <person name="Uehling J."/>
            <person name="Grigoriev I.V."/>
            <person name="Vagvolgyi C."/>
            <person name="Papp T."/>
            <person name="Martin F.M."/>
            <person name="Miettinen O."/>
            <person name="Hibbett D.S."/>
            <person name="Nagy L.G."/>
        </authorList>
    </citation>
    <scope>NUCLEOTIDE SEQUENCE [LARGE SCALE GENOMIC DNA]</scope>
    <source>
        <strain evidence="1 2">FP101781</strain>
    </source>
</reference>